<feature type="compositionally biased region" description="Basic residues" evidence="1">
    <location>
        <begin position="268"/>
        <end position="277"/>
    </location>
</feature>
<name>A0A381ZDC6_9ZZZZ</name>
<feature type="region of interest" description="Disordered" evidence="1">
    <location>
        <begin position="254"/>
        <end position="277"/>
    </location>
</feature>
<dbReference type="EMBL" id="UINC01020886">
    <property type="protein sequence ID" value="SVA87266.1"/>
    <property type="molecule type" value="Genomic_DNA"/>
</dbReference>
<proteinExistence type="predicted"/>
<dbReference type="AlphaFoldDB" id="A0A381ZDC6"/>
<sequence>VHKERAKRKSWEDQNHLCGSGDGPRKKAKRAPIKGLEKSQIEFVLPDQPRDVIEEEALRTRTLHERSLDGRQAAMETATEQLVAAAPPQRQEQVARAAARVQEHADAQVAATAAAPTVEHQGRRVDAGEVLKRMLQLEENRQLHQRTAYLAQMPPISAERLAMNGRMQAAMRAQTGFGSYRTFLRFMDQFRVYFPQGVRQYRGLESIPTTFWRQPSTRMPSAERRLLARRFRGGRARRERLALMAAAWRPAAMRTRRGQAESAPASVRGRRRGRRGS</sequence>
<gene>
    <name evidence="2" type="ORF">METZ01_LOCUS140120</name>
</gene>
<feature type="region of interest" description="Disordered" evidence="1">
    <location>
        <begin position="1"/>
        <end position="34"/>
    </location>
</feature>
<reference evidence="2" key="1">
    <citation type="submission" date="2018-05" db="EMBL/GenBank/DDBJ databases">
        <authorList>
            <person name="Lanie J.A."/>
            <person name="Ng W.-L."/>
            <person name="Kazmierczak K.M."/>
            <person name="Andrzejewski T.M."/>
            <person name="Davidsen T.M."/>
            <person name="Wayne K.J."/>
            <person name="Tettelin H."/>
            <person name="Glass J.I."/>
            <person name="Rusch D."/>
            <person name="Podicherti R."/>
            <person name="Tsui H.-C.T."/>
            <person name="Winkler M.E."/>
        </authorList>
    </citation>
    <scope>NUCLEOTIDE SEQUENCE</scope>
</reference>
<feature type="non-terminal residue" evidence="2">
    <location>
        <position position="1"/>
    </location>
</feature>
<feature type="compositionally biased region" description="Basic and acidic residues" evidence="1">
    <location>
        <begin position="1"/>
        <end position="15"/>
    </location>
</feature>
<accession>A0A381ZDC6</accession>
<protein>
    <submittedName>
        <fullName evidence="2">Uncharacterized protein</fullName>
    </submittedName>
</protein>
<evidence type="ECO:0000256" key="1">
    <source>
        <dbReference type="SAM" id="MobiDB-lite"/>
    </source>
</evidence>
<evidence type="ECO:0000313" key="2">
    <source>
        <dbReference type="EMBL" id="SVA87266.1"/>
    </source>
</evidence>
<feature type="non-terminal residue" evidence="2">
    <location>
        <position position="277"/>
    </location>
</feature>
<organism evidence="2">
    <name type="scientific">marine metagenome</name>
    <dbReference type="NCBI Taxonomy" id="408172"/>
    <lineage>
        <taxon>unclassified sequences</taxon>
        <taxon>metagenomes</taxon>
        <taxon>ecological metagenomes</taxon>
    </lineage>
</organism>